<dbReference type="GO" id="GO:0008270">
    <property type="term" value="F:zinc ion binding"/>
    <property type="evidence" value="ECO:0007669"/>
    <property type="project" value="UniProtKB-KW"/>
</dbReference>
<evidence type="ECO:0000313" key="4">
    <source>
        <dbReference type="Proteomes" id="UP001152320"/>
    </source>
</evidence>
<feature type="domain" description="CCHC-type" evidence="2">
    <location>
        <begin position="272"/>
        <end position="289"/>
    </location>
</feature>
<dbReference type="PANTHER" id="PTHR23095:SF46">
    <property type="entry name" value="GAG PROTEIN"/>
    <property type="match status" value="1"/>
</dbReference>
<comment type="caution">
    <text evidence="3">The sequence shown here is derived from an EMBL/GenBank/DDBJ whole genome shotgun (WGS) entry which is preliminary data.</text>
</comment>
<dbReference type="SUPFAM" id="SSF57756">
    <property type="entry name" value="Retrovirus zinc finger-like domains"/>
    <property type="match status" value="1"/>
</dbReference>
<dbReference type="Pfam" id="PF14893">
    <property type="entry name" value="PNMA"/>
    <property type="match status" value="1"/>
</dbReference>
<proteinExistence type="predicted"/>
<dbReference type="PANTHER" id="PTHR23095">
    <property type="entry name" value="PARANEOPLASTIC ANTIGEN"/>
    <property type="match status" value="1"/>
</dbReference>
<dbReference type="InterPro" id="IPR048270">
    <property type="entry name" value="PNMA_C"/>
</dbReference>
<keyword evidence="1" id="KW-0862">Zinc</keyword>
<accession>A0A9Q0Y8J2</accession>
<dbReference type="InterPro" id="IPR026523">
    <property type="entry name" value="PNMA"/>
</dbReference>
<keyword evidence="1" id="KW-0863">Zinc-finger</keyword>
<evidence type="ECO:0000259" key="2">
    <source>
        <dbReference type="PROSITE" id="PS50158"/>
    </source>
</evidence>
<dbReference type="InterPro" id="IPR001878">
    <property type="entry name" value="Znf_CCHC"/>
</dbReference>
<gene>
    <name evidence="3" type="ORF">HOLleu_44873</name>
</gene>
<dbReference type="Pfam" id="PF00098">
    <property type="entry name" value="zf-CCHC"/>
    <property type="match status" value="1"/>
</dbReference>
<organism evidence="3 4">
    <name type="scientific">Holothuria leucospilota</name>
    <name type="common">Black long sea cucumber</name>
    <name type="synonym">Mertensiothuria leucospilota</name>
    <dbReference type="NCBI Taxonomy" id="206669"/>
    <lineage>
        <taxon>Eukaryota</taxon>
        <taxon>Metazoa</taxon>
        <taxon>Echinodermata</taxon>
        <taxon>Eleutherozoa</taxon>
        <taxon>Echinozoa</taxon>
        <taxon>Holothuroidea</taxon>
        <taxon>Aspidochirotacea</taxon>
        <taxon>Aspidochirotida</taxon>
        <taxon>Holothuriidae</taxon>
        <taxon>Holothuria</taxon>
    </lineage>
</organism>
<reference evidence="3" key="1">
    <citation type="submission" date="2021-10" db="EMBL/GenBank/DDBJ databases">
        <title>Tropical sea cucumber genome reveals ecological adaptation and Cuvierian tubules defense mechanism.</title>
        <authorList>
            <person name="Chen T."/>
        </authorList>
    </citation>
    <scope>NUCLEOTIDE SEQUENCE</scope>
    <source>
        <strain evidence="3">Nanhai2018</strain>
        <tissue evidence="3">Muscle</tissue>
    </source>
</reference>
<keyword evidence="1" id="KW-0479">Metal-binding</keyword>
<sequence>MLRSQGFIIQSPCKTGGINTVPSASHQPAPATYVPPPRISPFSGDKVTKVGEVAFESWVYEVKCLRRGGYSEATLAPIVRRSLRGEAAQLTMRLGLDASIEEILKKLEGRYGTVESGASLLQQFYNTKQLANETVAEFGNRLEVSIRKAQERGGILQAAVDEALRVVFWMGLQNDKVKVAIRHQKDSVPDFDALIRLARIAEQEDTEHAKQTPKEARVSQQAAVEVPSALDEVERLKAQVAELSRQLQHSRMPPVYSQPPPGNLLQARSDQRKCYRCLNYGHIARECKNEVTCLRCGKSGHIASRCNEPLNQNGPLPEGGR</sequence>
<keyword evidence="4" id="KW-1185">Reference proteome</keyword>
<protein>
    <submittedName>
        <fullName evidence="3">Zinc finger CCHC domain-containing protein 12</fullName>
    </submittedName>
</protein>
<dbReference type="OrthoDB" id="10063881at2759"/>
<dbReference type="Gene3D" id="4.10.60.10">
    <property type="entry name" value="Zinc finger, CCHC-type"/>
    <property type="match status" value="1"/>
</dbReference>
<evidence type="ECO:0000313" key="3">
    <source>
        <dbReference type="EMBL" id="KAJ8017603.1"/>
    </source>
</evidence>
<feature type="domain" description="CCHC-type" evidence="2">
    <location>
        <begin position="293"/>
        <end position="308"/>
    </location>
</feature>
<dbReference type="InterPro" id="IPR036875">
    <property type="entry name" value="Znf_CCHC_sf"/>
</dbReference>
<dbReference type="AlphaFoldDB" id="A0A9Q0Y8J2"/>
<dbReference type="EMBL" id="JAIZAY010001371">
    <property type="protein sequence ID" value="KAJ8017603.1"/>
    <property type="molecule type" value="Genomic_DNA"/>
</dbReference>
<name>A0A9Q0Y8J2_HOLLE</name>
<dbReference type="GO" id="GO:0003676">
    <property type="term" value="F:nucleic acid binding"/>
    <property type="evidence" value="ECO:0007669"/>
    <property type="project" value="InterPro"/>
</dbReference>
<evidence type="ECO:0000256" key="1">
    <source>
        <dbReference type="PROSITE-ProRule" id="PRU00047"/>
    </source>
</evidence>
<dbReference type="PROSITE" id="PS50158">
    <property type="entry name" value="ZF_CCHC"/>
    <property type="match status" value="2"/>
</dbReference>
<dbReference type="Proteomes" id="UP001152320">
    <property type="component" value="Unassembled WGS sequence"/>
</dbReference>
<dbReference type="SMART" id="SM00343">
    <property type="entry name" value="ZnF_C2HC"/>
    <property type="match status" value="2"/>
</dbReference>